<dbReference type="SUPFAM" id="SSF88946">
    <property type="entry name" value="Sigma2 domain of RNA polymerase sigma factors"/>
    <property type="match status" value="1"/>
</dbReference>
<dbReference type="PANTHER" id="PTHR43133:SF58">
    <property type="entry name" value="ECF RNA POLYMERASE SIGMA FACTOR SIGD"/>
    <property type="match status" value="1"/>
</dbReference>
<evidence type="ECO:0000313" key="11">
    <source>
        <dbReference type="Proteomes" id="UP000326364"/>
    </source>
</evidence>
<dbReference type="NCBIfam" id="TIGR02937">
    <property type="entry name" value="sigma70-ECF"/>
    <property type="match status" value="1"/>
</dbReference>
<dbReference type="RefSeq" id="WP_120252212.1">
    <property type="nucleotide sequence ID" value="NZ_JBNNIY010000008.1"/>
</dbReference>
<dbReference type="InterPro" id="IPR039425">
    <property type="entry name" value="RNA_pol_sigma-70-like"/>
</dbReference>
<accession>A0A5J5I0S3</accession>
<evidence type="ECO:0000256" key="5">
    <source>
        <dbReference type="ARBA" id="ARBA00023163"/>
    </source>
</evidence>
<organism evidence="9 10">
    <name type="scientific">Sphingobium limneticum</name>
    <dbReference type="NCBI Taxonomy" id="1007511"/>
    <lineage>
        <taxon>Bacteria</taxon>
        <taxon>Pseudomonadati</taxon>
        <taxon>Pseudomonadota</taxon>
        <taxon>Alphaproteobacteria</taxon>
        <taxon>Sphingomonadales</taxon>
        <taxon>Sphingomonadaceae</taxon>
        <taxon>Sphingobium</taxon>
    </lineage>
</organism>
<dbReference type="PANTHER" id="PTHR43133">
    <property type="entry name" value="RNA POLYMERASE ECF-TYPE SIGMA FACTO"/>
    <property type="match status" value="1"/>
</dbReference>
<dbReference type="InterPro" id="IPR007627">
    <property type="entry name" value="RNA_pol_sigma70_r2"/>
</dbReference>
<name>A0A5J5I0S3_9SPHN</name>
<sequence>MRASEEQLRIWMIGGLDGDAEAHAALLRALVPMLRSFFGRRLRGAEDDVEDLVQETLMAIHTRRGTYDRTRPFAAWAYAVARYKMIDQFRRTRGTVPIEGLEDILIAEGFEDACAARMDIDRLLGGLSDKQARAIRATKIDGLSTAEAARAGGYSEADVKVSVHRGLKALAARLKGGA</sequence>
<gene>
    <name evidence="9" type="ORF">F4U95_12010</name>
    <name evidence="8" type="ORF">F4U96_13840</name>
</gene>
<dbReference type="NCBIfam" id="NF009191">
    <property type="entry name" value="PRK12539.1"/>
    <property type="match status" value="1"/>
</dbReference>
<evidence type="ECO:0000313" key="10">
    <source>
        <dbReference type="Proteomes" id="UP000325933"/>
    </source>
</evidence>
<keyword evidence="2" id="KW-0805">Transcription regulation</keyword>
<dbReference type="InterPro" id="IPR013249">
    <property type="entry name" value="RNA_pol_sigma70_r4_t2"/>
</dbReference>
<evidence type="ECO:0000256" key="1">
    <source>
        <dbReference type="ARBA" id="ARBA00010641"/>
    </source>
</evidence>
<feature type="domain" description="RNA polymerase sigma-70 region 2" evidence="6">
    <location>
        <begin position="27"/>
        <end position="93"/>
    </location>
</feature>
<dbReference type="GO" id="GO:0003677">
    <property type="term" value="F:DNA binding"/>
    <property type="evidence" value="ECO:0007669"/>
    <property type="project" value="UniProtKB-KW"/>
</dbReference>
<feature type="domain" description="RNA polymerase sigma factor 70 region 4 type 2" evidence="7">
    <location>
        <begin position="118"/>
        <end position="170"/>
    </location>
</feature>
<reference evidence="10 11" key="1">
    <citation type="submission" date="2019-09" db="EMBL/GenBank/DDBJ databases">
        <authorList>
            <person name="Feng G."/>
        </authorList>
    </citation>
    <scope>NUCLEOTIDE SEQUENCE [LARGE SCALE GENOMIC DNA]</scope>
    <source>
        <strain evidence="9 10">KACC 19283</strain>
        <strain evidence="8 11">KACC 19284</strain>
    </source>
</reference>
<dbReference type="EMBL" id="VYQA01000008">
    <property type="protein sequence ID" value="KAA9029248.1"/>
    <property type="molecule type" value="Genomic_DNA"/>
</dbReference>
<protein>
    <submittedName>
        <fullName evidence="9">Sigma-70 family RNA polymerase sigma factor</fullName>
    </submittedName>
</protein>
<dbReference type="InterPro" id="IPR014284">
    <property type="entry name" value="RNA_pol_sigma-70_dom"/>
</dbReference>
<dbReference type="Pfam" id="PF04542">
    <property type="entry name" value="Sigma70_r2"/>
    <property type="match status" value="1"/>
</dbReference>
<dbReference type="InterPro" id="IPR013324">
    <property type="entry name" value="RNA_pol_sigma_r3/r4-like"/>
</dbReference>
<dbReference type="Gene3D" id="1.10.10.10">
    <property type="entry name" value="Winged helix-like DNA-binding domain superfamily/Winged helix DNA-binding domain"/>
    <property type="match status" value="1"/>
</dbReference>
<evidence type="ECO:0000259" key="6">
    <source>
        <dbReference type="Pfam" id="PF04542"/>
    </source>
</evidence>
<dbReference type="InterPro" id="IPR036388">
    <property type="entry name" value="WH-like_DNA-bd_sf"/>
</dbReference>
<evidence type="ECO:0000313" key="8">
    <source>
        <dbReference type="EMBL" id="KAA9015285.1"/>
    </source>
</evidence>
<proteinExistence type="inferred from homology"/>
<dbReference type="SUPFAM" id="SSF88659">
    <property type="entry name" value="Sigma3 and sigma4 domains of RNA polymerase sigma factors"/>
    <property type="match status" value="1"/>
</dbReference>
<dbReference type="GO" id="GO:0016987">
    <property type="term" value="F:sigma factor activity"/>
    <property type="evidence" value="ECO:0007669"/>
    <property type="project" value="UniProtKB-KW"/>
</dbReference>
<evidence type="ECO:0000259" key="7">
    <source>
        <dbReference type="Pfam" id="PF08281"/>
    </source>
</evidence>
<evidence type="ECO:0000256" key="2">
    <source>
        <dbReference type="ARBA" id="ARBA00023015"/>
    </source>
</evidence>
<evidence type="ECO:0000313" key="9">
    <source>
        <dbReference type="EMBL" id="KAA9029248.1"/>
    </source>
</evidence>
<dbReference type="Gene3D" id="1.10.1740.10">
    <property type="match status" value="1"/>
</dbReference>
<dbReference type="GO" id="GO:0006352">
    <property type="term" value="P:DNA-templated transcription initiation"/>
    <property type="evidence" value="ECO:0007669"/>
    <property type="project" value="InterPro"/>
</dbReference>
<dbReference type="InterPro" id="IPR013325">
    <property type="entry name" value="RNA_pol_sigma_r2"/>
</dbReference>
<keyword evidence="3" id="KW-0731">Sigma factor</keyword>
<dbReference type="EMBL" id="VYQB01000010">
    <property type="protein sequence ID" value="KAA9015285.1"/>
    <property type="molecule type" value="Genomic_DNA"/>
</dbReference>
<dbReference type="AlphaFoldDB" id="A0A5J5I0S3"/>
<dbReference type="Proteomes" id="UP000326364">
    <property type="component" value="Unassembled WGS sequence"/>
</dbReference>
<keyword evidence="11" id="KW-1185">Reference proteome</keyword>
<dbReference type="Pfam" id="PF08281">
    <property type="entry name" value="Sigma70_r4_2"/>
    <property type="match status" value="1"/>
</dbReference>
<keyword evidence="4" id="KW-0238">DNA-binding</keyword>
<evidence type="ECO:0000256" key="4">
    <source>
        <dbReference type="ARBA" id="ARBA00023125"/>
    </source>
</evidence>
<evidence type="ECO:0000256" key="3">
    <source>
        <dbReference type="ARBA" id="ARBA00023082"/>
    </source>
</evidence>
<keyword evidence="5" id="KW-0804">Transcription</keyword>
<comment type="caution">
    <text evidence="9">The sequence shown here is derived from an EMBL/GenBank/DDBJ whole genome shotgun (WGS) entry which is preliminary data.</text>
</comment>
<comment type="similarity">
    <text evidence="1">Belongs to the sigma-70 factor family. ECF subfamily.</text>
</comment>
<dbReference type="Proteomes" id="UP000325933">
    <property type="component" value="Unassembled WGS sequence"/>
</dbReference>